<name>A0AAX4KY22_9CREN</name>
<dbReference type="EMBL" id="CP146016">
    <property type="protein sequence ID" value="WWQ59809.1"/>
    <property type="molecule type" value="Genomic_DNA"/>
</dbReference>
<dbReference type="RefSeq" id="WP_338599481.1">
    <property type="nucleotide sequence ID" value="NZ_CP146016.1"/>
</dbReference>
<organism evidence="1 2">
    <name type="scientific">Sulfolobus tengchongensis</name>
    <dbReference type="NCBI Taxonomy" id="207809"/>
    <lineage>
        <taxon>Archaea</taxon>
        <taxon>Thermoproteota</taxon>
        <taxon>Thermoprotei</taxon>
        <taxon>Sulfolobales</taxon>
        <taxon>Sulfolobaceae</taxon>
        <taxon>Sulfolobus</taxon>
    </lineage>
</organism>
<keyword evidence="2" id="KW-1185">Reference proteome</keyword>
<proteinExistence type="predicted"/>
<evidence type="ECO:0000313" key="2">
    <source>
        <dbReference type="Proteomes" id="UP001432202"/>
    </source>
</evidence>
<dbReference type="GeneID" id="89337107"/>
<sequence length="94" mass="11391">MRGLNHYKLFLFKAPQRLRRESDKDYAYKILQLVSINLNLGKPLRYKIYNEGNYKKIHAITDKGLIIVKYVEEKEAIAIVKIRKQIRTRFRYFK</sequence>
<protein>
    <recommendedName>
        <fullName evidence="3">Cytotoxic translational repressor of toxin-antitoxin stability system</fullName>
    </recommendedName>
</protein>
<evidence type="ECO:0008006" key="3">
    <source>
        <dbReference type="Google" id="ProtNLM"/>
    </source>
</evidence>
<dbReference type="AlphaFoldDB" id="A0AAX4KY22"/>
<reference evidence="1 2" key="1">
    <citation type="submission" date="2024-02" db="EMBL/GenBank/DDBJ databases">
        <title>STSV induces naive adaptation in Sulfolobus.</title>
        <authorList>
            <person name="Xiang X."/>
            <person name="Song M."/>
        </authorList>
    </citation>
    <scope>NUCLEOTIDE SEQUENCE [LARGE SCALE GENOMIC DNA]</scope>
    <source>
        <strain evidence="1 2">RT2</strain>
    </source>
</reference>
<evidence type="ECO:0000313" key="1">
    <source>
        <dbReference type="EMBL" id="WWQ59809.1"/>
    </source>
</evidence>
<gene>
    <name evidence="1" type="ORF">V6M85_10020</name>
</gene>
<dbReference type="Proteomes" id="UP001432202">
    <property type="component" value="Chromosome"/>
</dbReference>
<accession>A0AAX4KY22</accession>